<organism evidence="5 6">
    <name type="scientific">Enterococcus hermanniensis</name>
    <dbReference type="NCBI Taxonomy" id="249189"/>
    <lineage>
        <taxon>Bacteria</taxon>
        <taxon>Bacillati</taxon>
        <taxon>Bacillota</taxon>
        <taxon>Bacilli</taxon>
        <taxon>Lactobacillales</taxon>
        <taxon>Enterococcaceae</taxon>
        <taxon>Enterococcus</taxon>
    </lineage>
</organism>
<dbReference type="GO" id="GO:0003677">
    <property type="term" value="F:DNA binding"/>
    <property type="evidence" value="ECO:0007669"/>
    <property type="project" value="UniProtKB-KW"/>
</dbReference>
<dbReference type="InterPro" id="IPR036390">
    <property type="entry name" value="WH_DNA-bd_sf"/>
</dbReference>
<dbReference type="STRING" id="249189.RV04_GL000207"/>
<dbReference type="PROSITE" id="PS50995">
    <property type="entry name" value="HTH_MARR_2"/>
    <property type="match status" value="1"/>
</dbReference>
<keyword evidence="1" id="KW-0805">Transcription regulation</keyword>
<feature type="domain" description="HTH marR-type" evidence="4">
    <location>
        <begin position="1"/>
        <end position="135"/>
    </location>
</feature>
<reference evidence="5 6" key="1">
    <citation type="submission" date="2014-12" db="EMBL/GenBank/DDBJ databases">
        <title>Draft genome sequences of 29 type strains of Enterococci.</title>
        <authorList>
            <person name="Zhong Z."/>
            <person name="Sun Z."/>
            <person name="Liu W."/>
            <person name="Zhang W."/>
            <person name="Zhang H."/>
        </authorList>
    </citation>
    <scope>NUCLEOTIDE SEQUENCE [LARGE SCALE GENOMIC DNA]</scope>
    <source>
        <strain evidence="5 6">DSM 17122</strain>
    </source>
</reference>
<dbReference type="PANTHER" id="PTHR42756">
    <property type="entry name" value="TRANSCRIPTIONAL REGULATOR, MARR"/>
    <property type="match status" value="1"/>
</dbReference>
<name>A0A1L8TRQ0_9ENTE</name>
<gene>
    <name evidence="5" type="ORF">RV04_GL000207</name>
</gene>
<evidence type="ECO:0000256" key="3">
    <source>
        <dbReference type="ARBA" id="ARBA00023163"/>
    </source>
</evidence>
<dbReference type="InterPro" id="IPR000835">
    <property type="entry name" value="HTH_MarR-typ"/>
</dbReference>
<keyword evidence="3" id="KW-0804">Transcription</keyword>
<evidence type="ECO:0000256" key="2">
    <source>
        <dbReference type="ARBA" id="ARBA00023125"/>
    </source>
</evidence>
<evidence type="ECO:0000313" key="5">
    <source>
        <dbReference type="EMBL" id="OJG46960.1"/>
    </source>
</evidence>
<dbReference type="GO" id="GO:0003700">
    <property type="term" value="F:DNA-binding transcription factor activity"/>
    <property type="evidence" value="ECO:0007669"/>
    <property type="project" value="InterPro"/>
</dbReference>
<dbReference type="OrthoDB" id="384891at2"/>
<dbReference type="PANTHER" id="PTHR42756:SF1">
    <property type="entry name" value="TRANSCRIPTIONAL REPRESSOR OF EMRAB OPERON"/>
    <property type="match status" value="1"/>
</dbReference>
<evidence type="ECO:0000256" key="1">
    <source>
        <dbReference type="ARBA" id="ARBA00023015"/>
    </source>
</evidence>
<dbReference type="EMBL" id="JXKQ01000001">
    <property type="protein sequence ID" value="OJG46960.1"/>
    <property type="molecule type" value="Genomic_DNA"/>
</dbReference>
<dbReference type="SUPFAM" id="SSF46785">
    <property type="entry name" value="Winged helix' DNA-binding domain"/>
    <property type="match status" value="1"/>
</dbReference>
<comment type="caution">
    <text evidence="5">The sequence shown here is derived from an EMBL/GenBank/DDBJ whole genome shotgun (WGS) entry which is preliminary data.</text>
</comment>
<sequence length="138" mass="16064">MKNVGREIKRAVNQMDKAMDAYARSFDLTGVQLSIIHMLSERKQQNVLQRDIEQEFNIQRSTATVILQRMEKKGLIQRKKANQDARQKQVMLTPTALAFEKSAAEYIDGQQALIEQRFTEQQRKDFEAILAFFIEQNS</sequence>
<keyword evidence="6" id="KW-1185">Reference proteome</keyword>
<dbReference type="AlphaFoldDB" id="A0A1L8TRQ0"/>
<evidence type="ECO:0000313" key="6">
    <source>
        <dbReference type="Proteomes" id="UP000182077"/>
    </source>
</evidence>
<dbReference type="Proteomes" id="UP000182077">
    <property type="component" value="Unassembled WGS sequence"/>
</dbReference>
<dbReference type="RefSeq" id="WP_071856618.1">
    <property type="nucleotide sequence ID" value="NZ_JBHSHK010000005.1"/>
</dbReference>
<dbReference type="PRINTS" id="PR00598">
    <property type="entry name" value="HTHMARR"/>
</dbReference>
<dbReference type="Pfam" id="PF12802">
    <property type="entry name" value="MarR_2"/>
    <property type="match status" value="1"/>
</dbReference>
<accession>A0A1L8TRQ0</accession>
<protein>
    <submittedName>
        <fullName evidence="5">Transcriptional regulator, MarR family</fullName>
    </submittedName>
</protein>
<keyword evidence="2" id="KW-0238">DNA-binding</keyword>
<dbReference type="SMART" id="SM00347">
    <property type="entry name" value="HTH_MARR"/>
    <property type="match status" value="1"/>
</dbReference>
<evidence type="ECO:0000259" key="4">
    <source>
        <dbReference type="PROSITE" id="PS50995"/>
    </source>
</evidence>
<dbReference type="Gene3D" id="1.10.10.10">
    <property type="entry name" value="Winged helix-like DNA-binding domain superfamily/Winged helix DNA-binding domain"/>
    <property type="match status" value="1"/>
</dbReference>
<proteinExistence type="predicted"/>
<dbReference type="InterPro" id="IPR036388">
    <property type="entry name" value="WH-like_DNA-bd_sf"/>
</dbReference>